<gene>
    <name evidence="2" type="ORF">A4X09_0g6623</name>
</gene>
<feature type="region of interest" description="Disordered" evidence="1">
    <location>
        <begin position="1"/>
        <end position="96"/>
    </location>
</feature>
<dbReference type="AlphaFoldDB" id="A0A8X7T2G2"/>
<sequence length="692" mass="77834">MVKREHEDDGLPDVSRRRRANVVAPSASPSPAPNFQQQRSKDPSTSQSTKPAPPKPASSSYTAAKVRSFASSSSSSSAPAAAPIASSSRNGRHESHIKSAEAKFWRNDELLRALARVAMPDVSMVLTMSRLSSSTYKAAMAIFLERIEVSRGSILGIHKLLKKKMYLAPFVKELCLSDNWPFSEVWLQPTTSVASSFSQFWPSLTPFMQLADIFSWVCPKNDQNPELRIDVALDFWCLKALYEVCRAQRPAAARIRAIRVTGTAPHYIPPSTVKQEERAAFLRHFEGVMWASLESIMRMSDKLELFQVLPRGDTIEVVTLPATIPMSLADCQRDVNTIKLTIFPEHRYALLAFAKHYWNSLTSLSLSFVNAEQYPYEMKELDIMLGRKWLDLVELRISFVGQVSDALRWSWSHPRLKILDVDMCKASEDRIIKFVHDHPSIEHLSMHSDQKCKRPSRYPPQLRSCVLWLPGSKKDPFAAATESGAPYVTAFVKGRSWEMHLTPSVPWTEPLANLTALDIVLDPNQFTTVCDFFGPVNSTYFPNLLEICLICHDKFASATTFTKRLQSGLGFFVYALEHLRYLPRIQVVALNSTHDDALDQEEVRGKLLQVAPTLRAAAWLTSSEEAQIFSVQHIPILNVRKAALLPVSPYLAGFSRLDCGQEERGWPFDYGFFLHSPDGRAVPRSSMVSFPG</sequence>
<accession>A0A8X7T2G2</accession>
<reference evidence="2" key="1">
    <citation type="submission" date="2016-04" db="EMBL/GenBank/DDBJ databases">
        <authorList>
            <person name="Nguyen H.D."/>
            <person name="Samba Siva P."/>
            <person name="Cullis J."/>
            <person name="Levesque C.A."/>
            <person name="Hambleton S."/>
        </authorList>
    </citation>
    <scope>NUCLEOTIDE SEQUENCE</scope>
    <source>
        <strain evidence="2">DAOMC 236422</strain>
    </source>
</reference>
<dbReference type="EMBL" id="LWDG02000447">
    <property type="protein sequence ID" value="KAE8265516.1"/>
    <property type="molecule type" value="Genomic_DNA"/>
</dbReference>
<keyword evidence="3" id="KW-1185">Reference proteome</keyword>
<evidence type="ECO:0000313" key="2">
    <source>
        <dbReference type="EMBL" id="KAE8265516.1"/>
    </source>
</evidence>
<feature type="compositionally biased region" description="Low complexity" evidence="1">
    <location>
        <begin position="57"/>
        <end position="88"/>
    </location>
</feature>
<name>A0A8X7T2G2_9BASI</name>
<comment type="caution">
    <text evidence="2">The sequence shown here is derived from an EMBL/GenBank/DDBJ whole genome shotgun (WGS) entry which is preliminary data.</text>
</comment>
<evidence type="ECO:0000313" key="3">
    <source>
        <dbReference type="Proteomes" id="UP000078113"/>
    </source>
</evidence>
<organism evidence="2 3">
    <name type="scientific">Tilletia walkeri</name>
    <dbReference type="NCBI Taxonomy" id="117179"/>
    <lineage>
        <taxon>Eukaryota</taxon>
        <taxon>Fungi</taxon>
        <taxon>Dikarya</taxon>
        <taxon>Basidiomycota</taxon>
        <taxon>Ustilaginomycotina</taxon>
        <taxon>Exobasidiomycetes</taxon>
        <taxon>Tilletiales</taxon>
        <taxon>Tilletiaceae</taxon>
        <taxon>Tilletia</taxon>
    </lineage>
</organism>
<proteinExistence type="predicted"/>
<reference evidence="2" key="2">
    <citation type="journal article" date="2019" name="IMA Fungus">
        <title>Genome sequencing and comparison of five Tilletia species to identify candidate genes for the detection of regulated species infecting wheat.</title>
        <authorList>
            <person name="Nguyen H.D.T."/>
            <person name="Sultana T."/>
            <person name="Kesanakurti P."/>
            <person name="Hambleton S."/>
        </authorList>
    </citation>
    <scope>NUCLEOTIDE SEQUENCE</scope>
    <source>
        <strain evidence="2">DAOMC 236422</strain>
    </source>
</reference>
<dbReference type="Proteomes" id="UP000078113">
    <property type="component" value="Unassembled WGS sequence"/>
</dbReference>
<evidence type="ECO:0000256" key="1">
    <source>
        <dbReference type="SAM" id="MobiDB-lite"/>
    </source>
</evidence>
<protein>
    <submittedName>
        <fullName evidence="2">Uncharacterized protein</fullName>
    </submittedName>
</protein>